<name>A0AAV2AUR9_9ARAC</name>
<gene>
    <name evidence="7" type="ORF">LARSCL_LOCUS15016</name>
</gene>
<dbReference type="GO" id="GO:0016020">
    <property type="term" value="C:membrane"/>
    <property type="evidence" value="ECO:0007669"/>
    <property type="project" value="UniProtKB-SubCell"/>
</dbReference>
<keyword evidence="8" id="KW-1185">Reference proteome</keyword>
<feature type="transmembrane region" description="Helical" evidence="5">
    <location>
        <begin position="63"/>
        <end position="86"/>
    </location>
</feature>
<dbReference type="Gene3D" id="1.20.1250.20">
    <property type="entry name" value="MFS general substrate transporter like domains"/>
    <property type="match status" value="1"/>
</dbReference>
<dbReference type="InterPro" id="IPR036259">
    <property type="entry name" value="MFS_trans_sf"/>
</dbReference>
<dbReference type="Pfam" id="PF07690">
    <property type="entry name" value="MFS_1"/>
    <property type="match status" value="1"/>
</dbReference>
<evidence type="ECO:0000313" key="7">
    <source>
        <dbReference type="EMBL" id="CAL1287798.1"/>
    </source>
</evidence>
<comment type="subcellular location">
    <subcellularLocation>
        <location evidence="1">Membrane</location>
        <topology evidence="1">Multi-pass membrane protein</topology>
    </subcellularLocation>
</comment>
<dbReference type="PANTHER" id="PTHR11662:SF399">
    <property type="entry name" value="FI19708P1-RELATED"/>
    <property type="match status" value="1"/>
</dbReference>
<feature type="non-terminal residue" evidence="7">
    <location>
        <position position="141"/>
    </location>
</feature>
<dbReference type="GO" id="GO:0022857">
    <property type="term" value="F:transmembrane transporter activity"/>
    <property type="evidence" value="ECO:0007669"/>
    <property type="project" value="InterPro"/>
</dbReference>
<dbReference type="InterPro" id="IPR050382">
    <property type="entry name" value="MFS_Na/Anion_cotransporter"/>
</dbReference>
<keyword evidence="3 5" id="KW-1133">Transmembrane helix</keyword>
<evidence type="ECO:0000256" key="1">
    <source>
        <dbReference type="ARBA" id="ARBA00004141"/>
    </source>
</evidence>
<keyword evidence="2 5" id="KW-0812">Transmembrane</keyword>
<evidence type="ECO:0000256" key="5">
    <source>
        <dbReference type="SAM" id="Phobius"/>
    </source>
</evidence>
<reference evidence="7 8" key="1">
    <citation type="submission" date="2024-04" db="EMBL/GenBank/DDBJ databases">
        <authorList>
            <person name="Rising A."/>
            <person name="Reimegard J."/>
            <person name="Sonavane S."/>
            <person name="Akerstrom W."/>
            <person name="Nylinder S."/>
            <person name="Hedman E."/>
            <person name="Kallberg Y."/>
        </authorList>
    </citation>
    <scope>NUCLEOTIDE SEQUENCE [LARGE SCALE GENOMIC DNA]</scope>
</reference>
<feature type="transmembrane region" description="Helical" evidence="5">
    <location>
        <begin position="98"/>
        <end position="119"/>
    </location>
</feature>
<dbReference type="GO" id="GO:0006820">
    <property type="term" value="P:monoatomic anion transport"/>
    <property type="evidence" value="ECO:0007669"/>
    <property type="project" value="TreeGrafter"/>
</dbReference>
<dbReference type="PANTHER" id="PTHR11662">
    <property type="entry name" value="SOLUTE CARRIER FAMILY 17"/>
    <property type="match status" value="1"/>
</dbReference>
<dbReference type="AlphaFoldDB" id="A0AAV2AUR9"/>
<dbReference type="InterPro" id="IPR011701">
    <property type="entry name" value="MFS"/>
</dbReference>
<dbReference type="Proteomes" id="UP001497382">
    <property type="component" value="Unassembled WGS sequence"/>
</dbReference>
<dbReference type="EMBL" id="CAXIEN010000221">
    <property type="protein sequence ID" value="CAL1287798.1"/>
    <property type="molecule type" value="Genomic_DNA"/>
</dbReference>
<comment type="caution">
    <text evidence="7">The sequence shown here is derived from an EMBL/GenBank/DDBJ whole genome shotgun (WGS) entry which is preliminary data.</text>
</comment>
<protein>
    <recommendedName>
        <fullName evidence="6">Major facilitator superfamily (MFS) profile domain-containing protein</fullName>
    </recommendedName>
</protein>
<sequence>MQFIITSCCTPRCVFVGCNSFNTRNGAGNYSSVRKKTFLTFTGLQQPSMSVLMAKWFPRNERGFLSAFIYCGYPLGAFIASLASGALCDLEFLGGWPLVFYTFGLLGVFVGLLMVFFFFEQPSDDPNITQAELQHIMQNQD</sequence>
<dbReference type="PROSITE" id="PS50850">
    <property type="entry name" value="MFS"/>
    <property type="match status" value="1"/>
</dbReference>
<proteinExistence type="predicted"/>
<evidence type="ECO:0000256" key="2">
    <source>
        <dbReference type="ARBA" id="ARBA00022692"/>
    </source>
</evidence>
<organism evidence="7 8">
    <name type="scientific">Larinioides sclopetarius</name>
    <dbReference type="NCBI Taxonomy" id="280406"/>
    <lineage>
        <taxon>Eukaryota</taxon>
        <taxon>Metazoa</taxon>
        <taxon>Ecdysozoa</taxon>
        <taxon>Arthropoda</taxon>
        <taxon>Chelicerata</taxon>
        <taxon>Arachnida</taxon>
        <taxon>Araneae</taxon>
        <taxon>Araneomorphae</taxon>
        <taxon>Entelegynae</taxon>
        <taxon>Araneoidea</taxon>
        <taxon>Araneidae</taxon>
        <taxon>Larinioides</taxon>
    </lineage>
</organism>
<accession>A0AAV2AUR9</accession>
<evidence type="ECO:0000256" key="4">
    <source>
        <dbReference type="ARBA" id="ARBA00023136"/>
    </source>
</evidence>
<evidence type="ECO:0000256" key="3">
    <source>
        <dbReference type="ARBA" id="ARBA00022989"/>
    </source>
</evidence>
<keyword evidence="4 5" id="KW-0472">Membrane</keyword>
<feature type="domain" description="Major facilitator superfamily (MFS) profile" evidence="6">
    <location>
        <begin position="1"/>
        <end position="141"/>
    </location>
</feature>
<dbReference type="SUPFAM" id="SSF103473">
    <property type="entry name" value="MFS general substrate transporter"/>
    <property type="match status" value="1"/>
</dbReference>
<dbReference type="InterPro" id="IPR020846">
    <property type="entry name" value="MFS_dom"/>
</dbReference>
<evidence type="ECO:0000259" key="6">
    <source>
        <dbReference type="PROSITE" id="PS50850"/>
    </source>
</evidence>
<evidence type="ECO:0000313" key="8">
    <source>
        <dbReference type="Proteomes" id="UP001497382"/>
    </source>
</evidence>